<dbReference type="OrthoDB" id="4849160at2759"/>
<dbReference type="AlphaFoldDB" id="A0A2G8S688"/>
<sequence length="108" mass="11532">MKHFALLAALSAALPYVSAHGFVGEVVLDGQTYEGNVPNQYKVEGASNKELFFSLNAALTEMVVHANLGSNATFQWSGSAIQKWPAAHHPPALNSESYTLTLSSDLSP</sequence>
<protein>
    <recommendedName>
        <fullName evidence="4">Glycoside hydrolase 131 catalytic N-terminal domain-containing protein</fullName>
    </recommendedName>
</protein>
<evidence type="ECO:0000256" key="1">
    <source>
        <dbReference type="SAM" id="SignalP"/>
    </source>
</evidence>
<feature type="signal peptide" evidence="1">
    <location>
        <begin position="1"/>
        <end position="19"/>
    </location>
</feature>
<gene>
    <name evidence="2" type="ORF">GSI_09343</name>
</gene>
<evidence type="ECO:0000313" key="2">
    <source>
        <dbReference type="EMBL" id="PIL29292.1"/>
    </source>
</evidence>
<evidence type="ECO:0000313" key="3">
    <source>
        <dbReference type="Proteomes" id="UP000230002"/>
    </source>
</evidence>
<reference evidence="2 3" key="1">
    <citation type="journal article" date="2015" name="Sci. Rep.">
        <title>Chromosome-level genome map provides insights into diverse defense mechanisms in the medicinal fungus Ganoderma sinense.</title>
        <authorList>
            <person name="Zhu Y."/>
            <person name="Xu J."/>
            <person name="Sun C."/>
            <person name="Zhou S."/>
            <person name="Xu H."/>
            <person name="Nelson D.R."/>
            <person name="Qian J."/>
            <person name="Song J."/>
            <person name="Luo H."/>
            <person name="Xiang L."/>
            <person name="Li Y."/>
            <person name="Xu Z."/>
            <person name="Ji A."/>
            <person name="Wang L."/>
            <person name="Lu S."/>
            <person name="Hayward A."/>
            <person name="Sun W."/>
            <person name="Li X."/>
            <person name="Schwartz D.C."/>
            <person name="Wang Y."/>
            <person name="Chen S."/>
        </authorList>
    </citation>
    <scope>NUCLEOTIDE SEQUENCE [LARGE SCALE GENOMIC DNA]</scope>
    <source>
        <strain evidence="2 3">ZZ0214-1</strain>
    </source>
</reference>
<keyword evidence="3" id="KW-1185">Reference proteome</keyword>
<accession>A0A2G8S688</accession>
<dbReference type="Proteomes" id="UP000230002">
    <property type="component" value="Unassembled WGS sequence"/>
</dbReference>
<evidence type="ECO:0008006" key="4">
    <source>
        <dbReference type="Google" id="ProtNLM"/>
    </source>
</evidence>
<feature type="chain" id="PRO_5013916724" description="Glycoside hydrolase 131 catalytic N-terminal domain-containing protein" evidence="1">
    <location>
        <begin position="20"/>
        <end position="108"/>
    </location>
</feature>
<name>A0A2G8S688_9APHY</name>
<organism evidence="2 3">
    <name type="scientific">Ganoderma sinense ZZ0214-1</name>
    <dbReference type="NCBI Taxonomy" id="1077348"/>
    <lineage>
        <taxon>Eukaryota</taxon>
        <taxon>Fungi</taxon>
        <taxon>Dikarya</taxon>
        <taxon>Basidiomycota</taxon>
        <taxon>Agaricomycotina</taxon>
        <taxon>Agaricomycetes</taxon>
        <taxon>Polyporales</taxon>
        <taxon>Polyporaceae</taxon>
        <taxon>Ganoderma</taxon>
    </lineage>
</organism>
<proteinExistence type="predicted"/>
<comment type="caution">
    <text evidence="2">The sequence shown here is derived from an EMBL/GenBank/DDBJ whole genome shotgun (WGS) entry which is preliminary data.</text>
</comment>
<dbReference type="STRING" id="1077348.A0A2G8S688"/>
<keyword evidence="1" id="KW-0732">Signal</keyword>
<dbReference type="EMBL" id="AYKW01000023">
    <property type="protein sequence ID" value="PIL29292.1"/>
    <property type="molecule type" value="Genomic_DNA"/>
</dbReference>